<dbReference type="PANTHER" id="PTHR10504">
    <property type="entry name" value="BACTERICIDAL PERMEABILITY-INCREASING BPI PROTEIN-RELATED"/>
    <property type="match status" value="1"/>
</dbReference>
<dbReference type="GO" id="GO:0045087">
    <property type="term" value="P:innate immune response"/>
    <property type="evidence" value="ECO:0007669"/>
    <property type="project" value="UniProtKB-UniRule"/>
</dbReference>
<dbReference type="EMBL" id="JAFJMO010000010">
    <property type="protein sequence ID" value="KAJ8264828.1"/>
    <property type="molecule type" value="Genomic_DNA"/>
</dbReference>
<evidence type="ECO:0000256" key="8">
    <source>
        <dbReference type="SAM" id="SignalP"/>
    </source>
</evidence>
<accession>A0A9Q1HVQ6</accession>
<dbReference type="SMART" id="SM00328">
    <property type="entry name" value="BPI1"/>
    <property type="match status" value="1"/>
</dbReference>
<feature type="domain" description="Lipid-binding serum glycoprotein C-terminal" evidence="10">
    <location>
        <begin position="277"/>
        <end position="476"/>
    </location>
</feature>
<dbReference type="Pfam" id="PF02886">
    <property type="entry name" value="LBP_BPI_CETP_C"/>
    <property type="match status" value="1"/>
</dbReference>
<evidence type="ECO:0000256" key="5">
    <source>
        <dbReference type="ARBA" id="ARBA00023180"/>
    </source>
</evidence>
<comment type="similarity">
    <text evidence="2">Belongs to the BPI/LBP/Plunc superfamily. BPI/LBP family.</text>
</comment>
<dbReference type="Proteomes" id="UP001152803">
    <property type="component" value="Unassembled WGS sequence"/>
</dbReference>
<dbReference type="SMART" id="SM00329">
    <property type="entry name" value="BPI2"/>
    <property type="match status" value="1"/>
</dbReference>
<dbReference type="InterPro" id="IPR032942">
    <property type="entry name" value="BPI/LBP/Plunc"/>
</dbReference>
<dbReference type="FunFam" id="3.15.20.10:FF:000001">
    <property type="entry name" value="Phospholipid transfer protein"/>
    <property type="match status" value="1"/>
</dbReference>
<feature type="chain" id="PRO_5040359563" description="Bactericidal permeability-increasing protein" evidence="8">
    <location>
        <begin position="17"/>
        <end position="510"/>
    </location>
</feature>
<keyword evidence="5 7" id="KW-0325">Glycoprotein</keyword>
<comment type="subunit">
    <text evidence="7">Monomer. Homodimer; disulfide-linked.</text>
</comment>
<evidence type="ECO:0000256" key="6">
    <source>
        <dbReference type="PIRSR" id="PIRSR002417-50"/>
    </source>
</evidence>
<dbReference type="PANTHER" id="PTHR10504:SF132">
    <property type="entry name" value="BACTERICIDAL PERMEABILITY-INCREASING PROTEIN"/>
    <property type="match status" value="1"/>
</dbReference>
<dbReference type="GO" id="GO:0008289">
    <property type="term" value="F:lipid binding"/>
    <property type="evidence" value="ECO:0007669"/>
    <property type="project" value="InterPro"/>
</dbReference>
<dbReference type="FunFam" id="3.15.10.10:FF:000001">
    <property type="entry name" value="phospholipid transfer protein-like"/>
    <property type="match status" value="1"/>
</dbReference>
<sequence length="510" mass="55287">MCQALLVLLALAGAAAVEQPGMKAVLSEKGLQFATQVGTEWLQDYILRTPIPDISGDISLSLLGCVHYTLNSMSVSRLNLPLPSVGFSEGKGLQVGLSGLNMAVKGKWNTRYHIIRDSGTFRLGLFNMGVALLLQVGSDDQGHPTISSLQCDASIESTDILFHGEPGSDPNSQEAEMIFLVSWILQLFVESFKGQIHAKVQQMICPGIERNIQVLERYLQAMNVSFQVNSDLLLDLPLTSPPVIEASDISVDLKGEFYSTHTHAEPPFAAGPLELPPQDRFMLLLGVSEFCLNSASFAYLSAGQLQMNITNNTFPGFPFNTTSFGKFIPQLPEKFPDMLMLFHVYASDAPTVSFLPDNATARLSASAKAYAIRPDQSLAPLFRLDLSADFSGRFLVKDGKLHGSLMLNNLSLAVGATEVGPFETGPLQNVLVVATRMMLQKVNANLTAGICIPAIPGTQWSNTVLKVNKGFVAIATDAAVSSLGVRNTEEPPLHRNTPGVILFFLPFFRV</sequence>
<evidence type="ECO:0000256" key="3">
    <source>
        <dbReference type="ARBA" id="ARBA00022525"/>
    </source>
</evidence>
<evidence type="ECO:0000313" key="11">
    <source>
        <dbReference type="EMBL" id="KAJ8264828.1"/>
    </source>
</evidence>
<comment type="domain">
    <text evidence="7">The N- and C-terminal barrels adopt an identical fold despite having only 13% of conserved residues.</text>
</comment>
<dbReference type="PIRSF" id="PIRSF002417">
    <property type="entry name" value="Lipid_binding_protein"/>
    <property type="match status" value="1"/>
</dbReference>
<keyword evidence="12" id="KW-1185">Reference proteome</keyword>
<dbReference type="InterPro" id="IPR030675">
    <property type="entry name" value="BPI/LBP"/>
</dbReference>
<reference evidence="11" key="1">
    <citation type="journal article" date="2023" name="Science">
        <title>Genome structures resolve the early diversification of teleost fishes.</title>
        <authorList>
            <person name="Parey E."/>
            <person name="Louis A."/>
            <person name="Montfort J."/>
            <person name="Bouchez O."/>
            <person name="Roques C."/>
            <person name="Iampietro C."/>
            <person name="Lluch J."/>
            <person name="Castinel A."/>
            <person name="Donnadieu C."/>
            <person name="Desvignes T."/>
            <person name="Floi Bucao C."/>
            <person name="Jouanno E."/>
            <person name="Wen M."/>
            <person name="Mejri S."/>
            <person name="Dirks R."/>
            <person name="Jansen H."/>
            <person name="Henkel C."/>
            <person name="Chen W.J."/>
            <person name="Zahm M."/>
            <person name="Cabau C."/>
            <person name="Klopp C."/>
            <person name="Thompson A.W."/>
            <person name="Robinson-Rechavi M."/>
            <person name="Braasch I."/>
            <person name="Lecointre G."/>
            <person name="Bobe J."/>
            <person name="Postlethwait J.H."/>
            <person name="Berthelot C."/>
            <person name="Roest Crollius H."/>
            <person name="Guiguen Y."/>
        </authorList>
    </citation>
    <scope>NUCLEOTIDE SEQUENCE</scope>
    <source>
        <strain evidence="11">Concon-B</strain>
    </source>
</reference>
<dbReference type="InterPro" id="IPR017943">
    <property type="entry name" value="Bactericidal_perm-incr_a/b_dom"/>
</dbReference>
<evidence type="ECO:0000259" key="9">
    <source>
        <dbReference type="SMART" id="SM00328"/>
    </source>
</evidence>
<proteinExistence type="inferred from homology"/>
<comment type="domain">
    <text evidence="7">The N-terminal region may be exposed to the interior of the granule, whereas the C-terminal portion may be embedded in the membrane. During phagocytosis and degranulation, proteases may be released and activated and cleave BPI at the junction of the N- and C-terminal portions of the molecule, providing controlled release of the N-terminal antibacterial fragment when bacteria are ingested.</text>
</comment>
<evidence type="ECO:0000313" key="12">
    <source>
        <dbReference type="Proteomes" id="UP001152803"/>
    </source>
</evidence>
<dbReference type="Pfam" id="PF01273">
    <property type="entry name" value="LBP_BPI_CETP"/>
    <property type="match status" value="1"/>
</dbReference>
<dbReference type="GO" id="GO:0005615">
    <property type="term" value="C:extracellular space"/>
    <property type="evidence" value="ECO:0007669"/>
    <property type="project" value="UniProtKB-UniRule"/>
</dbReference>
<comment type="caution">
    <text evidence="11">The sequence shown here is derived from an EMBL/GenBank/DDBJ whole genome shotgun (WGS) entry which is preliminary data.</text>
</comment>
<comment type="subcellular location">
    <subcellularLocation>
        <location evidence="1 7">Secreted</location>
    </subcellularLocation>
</comment>
<keyword evidence="7" id="KW-0929">Antimicrobial</keyword>
<feature type="signal peptide" evidence="8">
    <location>
        <begin position="1"/>
        <end position="16"/>
    </location>
</feature>
<name>A0A9Q1HVQ6_CONCO</name>
<dbReference type="Gene3D" id="3.15.20.10">
    <property type="entry name" value="Bactericidal permeability-increasing protein, domain 2"/>
    <property type="match status" value="1"/>
</dbReference>
<evidence type="ECO:0000256" key="1">
    <source>
        <dbReference type="ARBA" id="ARBA00004613"/>
    </source>
</evidence>
<keyword evidence="7" id="KW-0399">Innate immunity</keyword>
<feature type="disulfide bond" evidence="6">
    <location>
        <begin position="151"/>
        <end position="205"/>
    </location>
</feature>
<dbReference type="AlphaFoldDB" id="A0A9Q1HVQ6"/>
<dbReference type="SUPFAM" id="SSF55394">
    <property type="entry name" value="Bactericidal permeability-increasing protein, BPI"/>
    <property type="match status" value="2"/>
</dbReference>
<organism evidence="11 12">
    <name type="scientific">Conger conger</name>
    <name type="common">Conger eel</name>
    <name type="synonym">Muraena conger</name>
    <dbReference type="NCBI Taxonomy" id="82655"/>
    <lineage>
        <taxon>Eukaryota</taxon>
        <taxon>Metazoa</taxon>
        <taxon>Chordata</taxon>
        <taxon>Craniata</taxon>
        <taxon>Vertebrata</taxon>
        <taxon>Euteleostomi</taxon>
        <taxon>Actinopterygii</taxon>
        <taxon>Neopterygii</taxon>
        <taxon>Teleostei</taxon>
        <taxon>Anguilliformes</taxon>
        <taxon>Congridae</taxon>
        <taxon>Conger</taxon>
    </lineage>
</organism>
<feature type="domain" description="Lipid-binding serum glycoprotein N-terminal" evidence="9">
    <location>
        <begin position="26"/>
        <end position="262"/>
    </location>
</feature>
<dbReference type="InterPro" id="IPR001124">
    <property type="entry name" value="Lipid-bd_serum_glycop_C"/>
</dbReference>
<dbReference type="GO" id="GO:0050829">
    <property type="term" value="P:defense response to Gram-negative bacterium"/>
    <property type="evidence" value="ECO:0007669"/>
    <property type="project" value="UniProtKB-UniRule"/>
</dbReference>
<keyword evidence="7 8" id="KW-0732">Signal</keyword>
<dbReference type="OrthoDB" id="9938407at2759"/>
<evidence type="ECO:0000256" key="7">
    <source>
        <dbReference type="RuleBase" id="RU369039"/>
    </source>
</evidence>
<evidence type="ECO:0000256" key="2">
    <source>
        <dbReference type="ARBA" id="ARBA00007292"/>
    </source>
</evidence>
<dbReference type="InterPro" id="IPR017942">
    <property type="entry name" value="Lipid-bd_serum_glycop_N"/>
</dbReference>
<gene>
    <name evidence="11" type="ORF">COCON_G00139270</name>
</gene>
<keyword evidence="7" id="KW-0044">Antibiotic</keyword>
<dbReference type="Gene3D" id="3.15.10.10">
    <property type="entry name" value="Bactericidal permeability-increasing protein, domain 1"/>
    <property type="match status" value="1"/>
</dbReference>
<keyword evidence="3 7" id="KW-0964">Secreted</keyword>
<keyword evidence="7" id="KW-0391">Immunity</keyword>
<evidence type="ECO:0000259" key="10">
    <source>
        <dbReference type="SMART" id="SM00329"/>
    </source>
</evidence>
<protein>
    <recommendedName>
        <fullName evidence="7">Bactericidal permeability-increasing protein</fullName>
        <shortName evidence="7">BPI</shortName>
    </recommendedName>
</protein>
<evidence type="ECO:0000256" key="4">
    <source>
        <dbReference type="ARBA" id="ARBA00023157"/>
    </source>
</evidence>
<keyword evidence="4 6" id="KW-1015">Disulfide bond</keyword>
<comment type="function">
    <text evidence="7">The cytotoxic action of BPI is limited to many species of Gram-negative bacteria; this specificity may be explained by a strong affinity of the very basic N-terminal half for the negatively charged lipopolysaccharides that are unique to the Gram-negative bacterial outer envelope.</text>
</comment>